<gene>
    <name evidence="1" type="ORF">K6T82_11290</name>
</gene>
<dbReference type="EMBL" id="JAINUY010000003">
    <property type="protein sequence ID" value="MBZ4035352.1"/>
    <property type="molecule type" value="Genomic_DNA"/>
</dbReference>
<name>A0A9X1HBF8_9FLAO</name>
<dbReference type="RefSeq" id="WP_223705978.1">
    <property type="nucleotide sequence ID" value="NZ_JAINUY010000003.1"/>
</dbReference>
<dbReference type="GO" id="GO:0004519">
    <property type="term" value="F:endonuclease activity"/>
    <property type="evidence" value="ECO:0007669"/>
    <property type="project" value="UniProtKB-KW"/>
</dbReference>
<evidence type="ECO:0000313" key="1">
    <source>
        <dbReference type="EMBL" id="MBZ4035352.1"/>
    </source>
</evidence>
<dbReference type="AlphaFoldDB" id="A0A9X1HBF8"/>
<dbReference type="Proteomes" id="UP001139366">
    <property type="component" value="Unassembled WGS sequence"/>
</dbReference>
<proteinExistence type="predicted"/>
<keyword evidence="1" id="KW-0540">Nuclease</keyword>
<comment type="caution">
    <text evidence="1">The sequence shown here is derived from an EMBL/GenBank/DDBJ whole genome shotgun (WGS) entry which is preliminary data.</text>
</comment>
<accession>A0A9X1HBF8</accession>
<keyword evidence="2" id="KW-1185">Reference proteome</keyword>
<sequence length="356" mass="40655">MSKSNRDKKEVIFKIFSQNLEWIKENPIIRFEPDFSNGYICPLCFNVFFAKDLDSNLENFLTLEDIPPKSLGGSPKALTCKDCNSKSGHELDIHLLNNLLDIDAHSFLPNSKSKAVFELSGNKVNGLIEVKEDGVVNLHLHTERSNPVDSKNFISEFIPPKTIYNPIFHPEKVFDTGFKSPTFNLKFENKYTERRAEVALLRIAYLIGFSSLGNSFLINPGLYKVREQILKPDEKILPQVFWLKYKFPKEQEGINIISLPKELRCFLIIFSLVTKSKSRQFAIVLPGPSAPGIDVYDYIEKNLCVGDGSGSLAGFSEHINVDNFLKEKEFAFASNILWQEYTDDNYEPRRNPNNND</sequence>
<keyword evidence="1" id="KW-0255">Endonuclease</keyword>
<organism evidence="1 2">
    <name type="scientific">Flavobacterium potami</name>
    <dbReference type="NCBI Taxonomy" id="2872310"/>
    <lineage>
        <taxon>Bacteria</taxon>
        <taxon>Pseudomonadati</taxon>
        <taxon>Bacteroidota</taxon>
        <taxon>Flavobacteriia</taxon>
        <taxon>Flavobacteriales</taxon>
        <taxon>Flavobacteriaceae</taxon>
        <taxon>Flavobacterium</taxon>
    </lineage>
</organism>
<keyword evidence="1" id="KW-0378">Hydrolase</keyword>
<evidence type="ECO:0000313" key="2">
    <source>
        <dbReference type="Proteomes" id="UP001139366"/>
    </source>
</evidence>
<reference evidence="1 2" key="1">
    <citation type="journal article" date="2023" name="Antonie Van Leeuwenhoek">
        <title>Flavobacterium potami sp. nov., a multi-metal resistance genes harbouring bacterium isolated from shallow river silt.</title>
        <authorList>
            <person name="Li S."/>
            <person name="Mao S."/>
            <person name="Mu W."/>
            <person name="Guo B."/>
            <person name="Li C."/>
            <person name="Zhu Q."/>
            <person name="Hou X."/>
            <person name="Zhao Y."/>
            <person name="Wei S."/>
            <person name="Liu H."/>
            <person name="Liu A."/>
        </authorList>
    </citation>
    <scope>NUCLEOTIDE SEQUENCE [LARGE SCALE GENOMIC DNA]</scope>
    <source>
        <strain evidence="1 2">17A</strain>
    </source>
</reference>
<protein>
    <submittedName>
        <fullName evidence="1">HNH endonuclease</fullName>
    </submittedName>
</protein>